<sequence length="391" mass="44568">MAESVVTPCDRETSSVGKGRFLSSDFRTGKSSKSARTPWLFRRHTPYVKTPKTGRTFRIQPENGRSNIRIRNVNSETQKNPAASPKVFEEKIPSNSRNAQYSPCKDAFEDVVGKTLRVYQVSPLYKFDTSNVKKYAEQLSTFLHVKTEKQMLFGADGEINERQLKADVSVYRDISDDDTKFSAVKITVENLTPGSTTIFTSILCSACREITKDVKVQNHFVSLPICLMKGPVEIVRNVISWFEQNFDCRISPITFSSTDLGWYFSLWAGISYPEKSLPIELCYEASNVNGLSRILFSIEQEHAQQLWENIHDGNSPIFTEEESVAFLKALKSHFYHHFRINLEGLPVSRVKTAIAYLATEGKLKIVQAHYALHVMEQLTRAALTKEFYERF</sequence>
<dbReference type="GO" id="GO:0000775">
    <property type="term" value="C:chromosome, centromeric region"/>
    <property type="evidence" value="ECO:0007669"/>
    <property type="project" value="UniProtKB-SubCell"/>
</dbReference>
<evidence type="ECO:0000256" key="5">
    <source>
        <dbReference type="ARBA" id="ARBA00022454"/>
    </source>
</evidence>
<protein>
    <recommendedName>
        <fullName evidence="4">Centromere protein L</fullName>
    </recommendedName>
</protein>
<evidence type="ECO:0000256" key="6">
    <source>
        <dbReference type="ARBA" id="ARBA00023242"/>
    </source>
</evidence>
<accession>A0AAD9R1U8</accession>
<comment type="similarity">
    <text evidence="3">Belongs to the CENP-L/IML3 family.</text>
</comment>
<evidence type="ECO:0000313" key="10">
    <source>
        <dbReference type="Proteomes" id="UP001249851"/>
    </source>
</evidence>
<keyword evidence="5" id="KW-0158">Chromosome</keyword>
<dbReference type="PANTHER" id="PTHR31740:SF2">
    <property type="entry name" value="CENTROMERE PROTEIN L"/>
    <property type="match status" value="1"/>
</dbReference>
<evidence type="ECO:0000256" key="4">
    <source>
        <dbReference type="ARBA" id="ARBA00016380"/>
    </source>
</evidence>
<proteinExistence type="inferred from homology"/>
<evidence type="ECO:0000256" key="7">
    <source>
        <dbReference type="ARBA" id="ARBA00023328"/>
    </source>
</evidence>
<name>A0AAD9R1U8_ACRCE</name>
<evidence type="ECO:0000256" key="1">
    <source>
        <dbReference type="ARBA" id="ARBA00004123"/>
    </source>
</evidence>
<comment type="caution">
    <text evidence="9">The sequence shown here is derived from an EMBL/GenBank/DDBJ whole genome shotgun (WGS) entry which is preliminary data.</text>
</comment>
<feature type="region of interest" description="Disordered" evidence="8">
    <location>
        <begin position="1"/>
        <end position="35"/>
    </location>
</feature>
<dbReference type="EMBL" id="JARQWQ010000006">
    <property type="protein sequence ID" value="KAK2571530.1"/>
    <property type="molecule type" value="Genomic_DNA"/>
</dbReference>
<evidence type="ECO:0000313" key="9">
    <source>
        <dbReference type="EMBL" id="KAK2571530.1"/>
    </source>
</evidence>
<dbReference type="Proteomes" id="UP001249851">
    <property type="component" value="Unassembled WGS sequence"/>
</dbReference>
<feature type="compositionally biased region" description="Polar residues" evidence="8">
    <location>
        <begin position="25"/>
        <end position="35"/>
    </location>
</feature>
<gene>
    <name evidence="9" type="ORF">P5673_004136</name>
</gene>
<reference evidence="9" key="2">
    <citation type="journal article" date="2023" name="Science">
        <title>Genomic signatures of disease resistance in endangered staghorn corals.</title>
        <authorList>
            <person name="Vollmer S.V."/>
            <person name="Selwyn J.D."/>
            <person name="Despard B.A."/>
            <person name="Roesel C.L."/>
        </authorList>
    </citation>
    <scope>NUCLEOTIDE SEQUENCE</scope>
    <source>
        <strain evidence="9">K2</strain>
    </source>
</reference>
<evidence type="ECO:0000256" key="2">
    <source>
        <dbReference type="ARBA" id="ARBA00004584"/>
    </source>
</evidence>
<feature type="region of interest" description="Disordered" evidence="8">
    <location>
        <begin position="73"/>
        <end position="94"/>
    </location>
</feature>
<comment type="subcellular location">
    <subcellularLocation>
        <location evidence="2">Chromosome</location>
        <location evidence="2">Centromere</location>
    </subcellularLocation>
    <subcellularLocation>
        <location evidence="1">Nucleus</location>
    </subcellularLocation>
</comment>
<reference evidence="9" key="1">
    <citation type="journal article" date="2023" name="G3 (Bethesda)">
        <title>Whole genome assembly and annotation of the endangered Caribbean coral Acropora cervicornis.</title>
        <authorList>
            <person name="Selwyn J.D."/>
            <person name="Vollmer S.V."/>
        </authorList>
    </citation>
    <scope>NUCLEOTIDE SEQUENCE</scope>
    <source>
        <strain evidence="9">K2</strain>
    </source>
</reference>
<dbReference type="AlphaFoldDB" id="A0AAD9R1U8"/>
<keyword evidence="6" id="KW-0539">Nucleus</keyword>
<evidence type="ECO:0000256" key="3">
    <source>
        <dbReference type="ARBA" id="ARBA00011060"/>
    </source>
</evidence>
<keyword evidence="10" id="KW-1185">Reference proteome</keyword>
<organism evidence="9 10">
    <name type="scientific">Acropora cervicornis</name>
    <name type="common">Staghorn coral</name>
    <dbReference type="NCBI Taxonomy" id="6130"/>
    <lineage>
        <taxon>Eukaryota</taxon>
        <taxon>Metazoa</taxon>
        <taxon>Cnidaria</taxon>
        <taxon>Anthozoa</taxon>
        <taxon>Hexacorallia</taxon>
        <taxon>Scleractinia</taxon>
        <taxon>Astrocoeniina</taxon>
        <taxon>Acroporidae</taxon>
        <taxon>Acropora</taxon>
    </lineage>
</organism>
<evidence type="ECO:0000256" key="8">
    <source>
        <dbReference type="SAM" id="MobiDB-lite"/>
    </source>
</evidence>
<keyword evidence="7" id="KW-0137">Centromere</keyword>
<dbReference type="Pfam" id="PF13092">
    <property type="entry name" value="CENP-L"/>
    <property type="match status" value="1"/>
</dbReference>
<dbReference type="InterPro" id="IPR025204">
    <property type="entry name" value="CENP-L"/>
</dbReference>
<dbReference type="PANTHER" id="PTHR31740">
    <property type="entry name" value="CENTROMERE PROTEIN L"/>
    <property type="match status" value="1"/>
</dbReference>
<dbReference type="GO" id="GO:0005634">
    <property type="term" value="C:nucleus"/>
    <property type="evidence" value="ECO:0007669"/>
    <property type="project" value="UniProtKB-SubCell"/>
</dbReference>